<organism evidence="2 3">
    <name type="scientific">Providencia rettgeri</name>
    <dbReference type="NCBI Taxonomy" id="587"/>
    <lineage>
        <taxon>Bacteria</taxon>
        <taxon>Pseudomonadati</taxon>
        <taxon>Pseudomonadota</taxon>
        <taxon>Gammaproteobacteria</taxon>
        <taxon>Enterobacterales</taxon>
        <taxon>Morganellaceae</taxon>
        <taxon>Providencia</taxon>
    </lineage>
</organism>
<evidence type="ECO:0000313" key="3">
    <source>
        <dbReference type="Proteomes" id="UP000834611"/>
    </source>
</evidence>
<proteinExistence type="predicted"/>
<dbReference type="Proteomes" id="UP000834611">
    <property type="component" value="Unassembled WGS sequence"/>
</dbReference>
<dbReference type="RefSeq" id="WP_239407521.1">
    <property type="nucleotide sequence ID" value="NZ_CAHPRV010000069.1"/>
</dbReference>
<feature type="domain" description="Mor transcription activator" evidence="1">
    <location>
        <begin position="63"/>
        <end position="140"/>
    </location>
</feature>
<reference evidence="2" key="1">
    <citation type="submission" date="2020-05" db="EMBL/GenBank/DDBJ databases">
        <authorList>
            <person name="Delgado-Blas J."/>
        </authorList>
    </citation>
    <scope>NUCLEOTIDE SEQUENCE</scope>
    <source>
        <strain evidence="2">BB1453</strain>
    </source>
</reference>
<dbReference type="SUPFAM" id="SSF46689">
    <property type="entry name" value="Homeodomain-like"/>
    <property type="match status" value="1"/>
</dbReference>
<gene>
    <name evidence="2" type="ORF">GHA_04487</name>
</gene>
<evidence type="ECO:0000313" key="2">
    <source>
        <dbReference type="EMBL" id="CAB5718978.1"/>
    </source>
</evidence>
<evidence type="ECO:0000259" key="1">
    <source>
        <dbReference type="Pfam" id="PF08765"/>
    </source>
</evidence>
<accession>A0A9N8D7N0</accession>
<comment type="caution">
    <text evidence="2">The sequence shown here is derived from an EMBL/GenBank/DDBJ whole genome shotgun (WGS) entry which is preliminary data.</text>
</comment>
<dbReference type="EMBL" id="CAHPSF010000020">
    <property type="protein sequence ID" value="CAB5718978.1"/>
    <property type="molecule type" value="Genomic_DNA"/>
</dbReference>
<dbReference type="InterPro" id="IPR014875">
    <property type="entry name" value="Mor_transcription_activator"/>
</dbReference>
<sequence>MEQAQNTANRNAIDKLPPIVHELIDVIGMRETESLIEVCGGLSVKIPMESYHNNPRLSAIEGCIGYEAMEKLMFYFGGDIIYIPRNSMALKSLRNERFLSDFMALINEGLSMRMAYIKLCPVYGHSDRWAQNLIEKNRHRLNLPTKAAKQSKVKQVALA</sequence>
<dbReference type="Pfam" id="PF08765">
    <property type="entry name" value="Mor"/>
    <property type="match status" value="1"/>
</dbReference>
<protein>
    <submittedName>
        <fullName evidence="2">Mor transcription activator family</fullName>
    </submittedName>
</protein>
<name>A0A9N8D7N0_PRORE</name>
<dbReference type="InterPro" id="IPR009057">
    <property type="entry name" value="Homeodomain-like_sf"/>
</dbReference>
<dbReference type="AlphaFoldDB" id="A0A9N8D7N0"/>